<reference evidence="4" key="1">
    <citation type="submission" date="2020-10" db="EMBL/GenBank/DDBJ databases">
        <authorList>
            <person name="Gilroy R."/>
        </authorList>
    </citation>
    <scope>NUCLEOTIDE SEQUENCE</scope>
    <source>
        <strain evidence="4">ChiW17-6978</strain>
    </source>
</reference>
<dbReference type="PANTHER" id="PTHR11527">
    <property type="entry name" value="HEAT-SHOCK PROTEIN 20 FAMILY MEMBER"/>
    <property type="match status" value="1"/>
</dbReference>
<comment type="similarity">
    <text evidence="1 2">Belongs to the small heat shock protein (HSP20) family.</text>
</comment>
<dbReference type="InterPro" id="IPR031107">
    <property type="entry name" value="Small_HSP"/>
</dbReference>
<proteinExistence type="inferred from homology"/>
<dbReference type="Pfam" id="PF00011">
    <property type="entry name" value="HSP20"/>
    <property type="match status" value="1"/>
</dbReference>
<dbReference type="AlphaFoldDB" id="A0A9D1KJ39"/>
<accession>A0A9D1KJ39</accession>
<gene>
    <name evidence="4" type="ORF">IAD46_00280</name>
</gene>
<name>A0A9D1KJ39_9MOLU</name>
<sequence length="125" mass="14647">MNLMDEFQNIFMDSFFSSKALKTDIIENDKDYVLKVDLPGVDKKNIDLHFNNQYLTLAVHQEEEHEEKKNERYIRKERSSYSYSRSYYLEKADEQNVKAKLTDGILTITVGKAEDQTGKKVISVE</sequence>
<reference evidence="4" key="2">
    <citation type="journal article" date="2021" name="PeerJ">
        <title>Extensive microbial diversity within the chicken gut microbiome revealed by metagenomics and culture.</title>
        <authorList>
            <person name="Gilroy R."/>
            <person name="Ravi A."/>
            <person name="Getino M."/>
            <person name="Pursley I."/>
            <person name="Horton D.L."/>
            <person name="Alikhan N.F."/>
            <person name="Baker D."/>
            <person name="Gharbi K."/>
            <person name="Hall N."/>
            <person name="Watson M."/>
            <person name="Adriaenssens E.M."/>
            <person name="Foster-Nyarko E."/>
            <person name="Jarju S."/>
            <person name="Secka A."/>
            <person name="Antonio M."/>
            <person name="Oren A."/>
            <person name="Chaudhuri R.R."/>
            <person name="La Ragione R."/>
            <person name="Hildebrand F."/>
            <person name="Pallen M.J."/>
        </authorList>
    </citation>
    <scope>NUCLEOTIDE SEQUENCE</scope>
    <source>
        <strain evidence="4">ChiW17-6978</strain>
    </source>
</reference>
<evidence type="ECO:0000256" key="2">
    <source>
        <dbReference type="RuleBase" id="RU003616"/>
    </source>
</evidence>
<dbReference type="InterPro" id="IPR002068">
    <property type="entry name" value="A-crystallin/Hsp20_dom"/>
</dbReference>
<evidence type="ECO:0000313" key="5">
    <source>
        <dbReference type="Proteomes" id="UP000886758"/>
    </source>
</evidence>
<comment type="caution">
    <text evidence="4">The sequence shown here is derived from an EMBL/GenBank/DDBJ whole genome shotgun (WGS) entry which is preliminary data.</text>
</comment>
<dbReference type="PROSITE" id="PS01031">
    <property type="entry name" value="SHSP"/>
    <property type="match status" value="1"/>
</dbReference>
<protein>
    <submittedName>
        <fullName evidence="4">Hsp20 family protein</fullName>
    </submittedName>
</protein>
<organism evidence="4 5">
    <name type="scientific">Candidatus Pelethenecus faecipullorum</name>
    <dbReference type="NCBI Taxonomy" id="2840900"/>
    <lineage>
        <taxon>Bacteria</taxon>
        <taxon>Bacillati</taxon>
        <taxon>Mycoplasmatota</taxon>
        <taxon>Mollicutes</taxon>
        <taxon>Candidatus Pelethenecus</taxon>
    </lineage>
</organism>
<evidence type="ECO:0000259" key="3">
    <source>
        <dbReference type="PROSITE" id="PS01031"/>
    </source>
</evidence>
<dbReference type="Gene3D" id="2.60.40.790">
    <property type="match status" value="1"/>
</dbReference>
<dbReference type="EMBL" id="DVLF01000011">
    <property type="protein sequence ID" value="HIT49443.1"/>
    <property type="molecule type" value="Genomic_DNA"/>
</dbReference>
<evidence type="ECO:0000313" key="4">
    <source>
        <dbReference type="EMBL" id="HIT49443.1"/>
    </source>
</evidence>
<evidence type="ECO:0000256" key="1">
    <source>
        <dbReference type="PROSITE-ProRule" id="PRU00285"/>
    </source>
</evidence>
<dbReference type="Proteomes" id="UP000886758">
    <property type="component" value="Unassembled WGS sequence"/>
</dbReference>
<dbReference type="InterPro" id="IPR008978">
    <property type="entry name" value="HSP20-like_chaperone"/>
</dbReference>
<feature type="domain" description="SHSP" evidence="3">
    <location>
        <begin position="14"/>
        <end position="125"/>
    </location>
</feature>
<dbReference type="SUPFAM" id="SSF49764">
    <property type="entry name" value="HSP20-like chaperones"/>
    <property type="match status" value="1"/>
</dbReference>